<feature type="compositionally biased region" description="Polar residues" evidence="4">
    <location>
        <begin position="528"/>
        <end position="538"/>
    </location>
</feature>
<dbReference type="FunFam" id="3.30.70.580:FF:000007">
    <property type="entry name" value="tRNA pseudouridine synthase"/>
    <property type="match status" value="1"/>
</dbReference>
<dbReference type="FunCoup" id="A0A0D2VGX8">
    <property type="interactions" value="448"/>
</dbReference>
<dbReference type="GO" id="GO:0005737">
    <property type="term" value="C:cytoplasm"/>
    <property type="evidence" value="ECO:0007669"/>
    <property type="project" value="TreeGrafter"/>
</dbReference>
<dbReference type="HAMAP" id="MF_00171">
    <property type="entry name" value="TruA"/>
    <property type="match status" value="1"/>
</dbReference>
<dbReference type="GO" id="GO:0009982">
    <property type="term" value="F:pseudouridine synthase activity"/>
    <property type="evidence" value="ECO:0007669"/>
    <property type="project" value="InterPro"/>
</dbReference>
<keyword evidence="7" id="KW-1185">Reference proteome</keyword>
<dbReference type="GO" id="GO:0031119">
    <property type="term" value="P:tRNA pseudouridine synthesis"/>
    <property type="evidence" value="ECO:0007669"/>
    <property type="project" value="TreeGrafter"/>
</dbReference>
<evidence type="ECO:0000259" key="5">
    <source>
        <dbReference type="Pfam" id="PF01416"/>
    </source>
</evidence>
<dbReference type="GO" id="GO:0003723">
    <property type="term" value="F:RNA binding"/>
    <property type="evidence" value="ECO:0007669"/>
    <property type="project" value="InterPro"/>
</dbReference>
<proteinExistence type="inferred from homology"/>
<dbReference type="CDD" id="cd02569">
    <property type="entry name" value="PseudoU_synth_ScPus3"/>
    <property type="match status" value="1"/>
</dbReference>
<sequence length="548" mass="60911">MQTEHQDDDELDRLSRDELLRRLRAAESELRSLRRQSAPSSQAAASASASASTAGSNCSSSSRDAARTETEQDSQPAPHGVKRRATETDGSETCTTDDVESDSAQASMGSGGAAAESEKPAKGKSSKPERAFDFARFHKRHIALKIAYLGWKYNGLAIQPDVETVEGHLISALKTCMLIPDLSWANYSRCGRTDAGVSAFGQVVSLDVRTNLTEGVGVIQQESAIPFQKGRKTEATHAELEYVFKLNRQLPADIRVVAWTPVPLAFDARFSCLYRKYKYFFPKNNMNIEAMQRAAQYFVGTHDYRNFCKTNFDNGVKSFVRRILAFDVVKSTCLPINSATDATDLEGQAAEMYELNVLGFAFLYHQVRCMTSILFMVGQGLEPPEVVEHMLDIEKCPNRPNYNMASDVPLVLYDCVFEDLEWRVEPKTHDRTIETITQLMQEPLIRTTVYRSLVAQLNDVVLGSHHWNAQARAALGSPNNAWIPWKAIRDQAGQSFGAAKTHKPVLQRGARESVAEIFATHVRKKMRQGTSEDSSPSASVADLTQLDQ</sequence>
<dbReference type="Gene3D" id="3.30.70.660">
    <property type="entry name" value="Pseudouridine synthase I, catalytic domain, C-terminal subdomain"/>
    <property type="match status" value="1"/>
</dbReference>
<evidence type="ECO:0000256" key="4">
    <source>
        <dbReference type="SAM" id="MobiDB-lite"/>
    </source>
</evidence>
<comment type="similarity">
    <text evidence="1">Belongs to the tRNA pseudouridine synthase TruA family.</text>
</comment>
<dbReference type="STRING" id="595528.A0A0D2VGX8"/>
<organism evidence="6 7">
    <name type="scientific">Capsaspora owczarzaki (strain ATCC 30864)</name>
    <dbReference type="NCBI Taxonomy" id="595528"/>
    <lineage>
        <taxon>Eukaryota</taxon>
        <taxon>Filasterea</taxon>
        <taxon>Capsaspora</taxon>
    </lineage>
</organism>
<dbReference type="RefSeq" id="XP_004365548.1">
    <property type="nucleotide sequence ID" value="XM_004365491.2"/>
</dbReference>
<gene>
    <name evidence="6" type="ORF">CAOG_000677</name>
</gene>
<dbReference type="EMBL" id="KE346360">
    <property type="protein sequence ID" value="KJE89147.1"/>
    <property type="molecule type" value="Genomic_DNA"/>
</dbReference>
<dbReference type="GO" id="GO:0005634">
    <property type="term" value="C:nucleus"/>
    <property type="evidence" value="ECO:0007669"/>
    <property type="project" value="TreeGrafter"/>
</dbReference>
<accession>A0A0D2VGX8</accession>
<dbReference type="InterPro" id="IPR020095">
    <property type="entry name" value="PsdUridine_synth_TruA_C"/>
</dbReference>
<dbReference type="InParanoid" id="A0A0D2VGX8"/>
<dbReference type="InterPro" id="IPR020094">
    <property type="entry name" value="TruA/RsuA/RluB/E/F_N"/>
</dbReference>
<protein>
    <submittedName>
        <fullName evidence="6">tRNA-pseudouridine synthase</fullName>
    </submittedName>
</protein>
<dbReference type="PhylomeDB" id="A0A0D2VGX8"/>
<dbReference type="PANTHER" id="PTHR11142:SF5">
    <property type="entry name" value="TRNA PSEUDOURIDINE(38_39) SYNTHASE"/>
    <property type="match status" value="1"/>
</dbReference>
<dbReference type="InterPro" id="IPR020097">
    <property type="entry name" value="PsdUridine_synth_TruA_a/b_dom"/>
</dbReference>
<reference evidence="7" key="1">
    <citation type="submission" date="2011-02" db="EMBL/GenBank/DDBJ databases">
        <title>The Genome Sequence of Capsaspora owczarzaki ATCC 30864.</title>
        <authorList>
            <person name="Russ C."/>
            <person name="Cuomo C."/>
            <person name="Burger G."/>
            <person name="Gray M.W."/>
            <person name="Holland P.W.H."/>
            <person name="King N."/>
            <person name="Lang F.B.F."/>
            <person name="Roger A.J."/>
            <person name="Ruiz-Trillo I."/>
            <person name="Young S.K."/>
            <person name="Zeng Q."/>
            <person name="Gargeya S."/>
            <person name="Alvarado L."/>
            <person name="Berlin A."/>
            <person name="Chapman S.B."/>
            <person name="Chen Z."/>
            <person name="Freedman E."/>
            <person name="Gellesch M."/>
            <person name="Goldberg J."/>
            <person name="Griggs A."/>
            <person name="Gujja S."/>
            <person name="Heilman E."/>
            <person name="Heiman D."/>
            <person name="Howarth C."/>
            <person name="Mehta T."/>
            <person name="Neiman D."/>
            <person name="Pearson M."/>
            <person name="Roberts A."/>
            <person name="Saif S."/>
            <person name="Shea T."/>
            <person name="Shenoy N."/>
            <person name="Sisk P."/>
            <person name="Stolte C."/>
            <person name="Sykes S."/>
            <person name="White J."/>
            <person name="Yandava C."/>
            <person name="Haas B."/>
            <person name="Nusbaum C."/>
            <person name="Birren B."/>
        </authorList>
    </citation>
    <scope>NUCLEOTIDE SEQUENCE</scope>
    <source>
        <strain evidence="7">ATCC 30864</strain>
    </source>
</reference>
<evidence type="ECO:0000313" key="6">
    <source>
        <dbReference type="EMBL" id="KJE89147.1"/>
    </source>
</evidence>
<dbReference type="GO" id="GO:1990481">
    <property type="term" value="P:mRNA pseudouridine synthesis"/>
    <property type="evidence" value="ECO:0007669"/>
    <property type="project" value="TreeGrafter"/>
</dbReference>
<dbReference type="Proteomes" id="UP000008743">
    <property type="component" value="Unassembled WGS sequence"/>
</dbReference>
<feature type="region of interest" description="Disordered" evidence="4">
    <location>
        <begin position="525"/>
        <end position="548"/>
    </location>
</feature>
<feature type="region of interest" description="Disordered" evidence="4">
    <location>
        <begin position="29"/>
        <end position="128"/>
    </location>
</feature>
<dbReference type="NCBIfam" id="TIGR00071">
    <property type="entry name" value="hisT_truA"/>
    <property type="match status" value="1"/>
</dbReference>
<evidence type="ECO:0000256" key="2">
    <source>
        <dbReference type="ARBA" id="ARBA00022694"/>
    </source>
</evidence>
<evidence type="ECO:0000313" key="7">
    <source>
        <dbReference type="Proteomes" id="UP000008743"/>
    </source>
</evidence>
<feature type="compositionally biased region" description="Low complexity" evidence="4">
    <location>
        <begin position="35"/>
        <end position="62"/>
    </location>
</feature>
<keyword evidence="2" id="KW-0819">tRNA processing</keyword>
<feature type="compositionally biased region" description="Basic and acidic residues" evidence="4">
    <location>
        <begin position="116"/>
        <end position="128"/>
    </location>
</feature>
<dbReference type="OrthoDB" id="25767at2759"/>
<evidence type="ECO:0000256" key="1">
    <source>
        <dbReference type="ARBA" id="ARBA00009375"/>
    </source>
</evidence>
<dbReference type="SUPFAM" id="SSF55120">
    <property type="entry name" value="Pseudouridine synthase"/>
    <property type="match status" value="1"/>
</dbReference>
<keyword evidence="3" id="KW-0413">Isomerase</keyword>
<dbReference type="OMA" id="YEATICG"/>
<dbReference type="Pfam" id="PF01416">
    <property type="entry name" value="PseudoU_synth_1"/>
    <property type="match status" value="1"/>
</dbReference>
<dbReference type="eggNOG" id="KOG2554">
    <property type="taxonomic scope" value="Eukaryota"/>
</dbReference>
<dbReference type="InterPro" id="IPR041707">
    <property type="entry name" value="Pus3-like"/>
</dbReference>
<dbReference type="InterPro" id="IPR020103">
    <property type="entry name" value="PsdUridine_synth_cat_dom_sf"/>
</dbReference>
<feature type="domain" description="Pseudouridine synthase I TruA alpha/beta" evidence="5">
    <location>
        <begin position="294"/>
        <end position="418"/>
    </location>
</feature>
<dbReference type="Gene3D" id="3.30.70.580">
    <property type="entry name" value="Pseudouridine synthase I, catalytic domain, N-terminal subdomain"/>
    <property type="match status" value="1"/>
</dbReference>
<dbReference type="PANTHER" id="PTHR11142">
    <property type="entry name" value="PSEUDOURIDYLATE SYNTHASE"/>
    <property type="match status" value="1"/>
</dbReference>
<dbReference type="InterPro" id="IPR001406">
    <property type="entry name" value="PsdUridine_synth_TruA"/>
</dbReference>
<name>A0A0D2VGX8_CAPO3</name>
<dbReference type="AlphaFoldDB" id="A0A0D2VGX8"/>
<evidence type="ECO:0000256" key="3">
    <source>
        <dbReference type="ARBA" id="ARBA00023235"/>
    </source>
</evidence>